<dbReference type="AlphaFoldDB" id="A0AAD8PM68"/>
<dbReference type="SUPFAM" id="SSF52743">
    <property type="entry name" value="Subtilisin-like"/>
    <property type="match status" value="1"/>
</dbReference>
<proteinExistence type="inferred from homology"/>
<keyword evidence="5" id="KW-1185">Reference proteome</keyword>
<organism evidence="4 5">
    <name type="scientific">Colletotrichum navitas</name>
    <dbReference type="NCBI Taxonomy" id="681940"/>
    <lineage>
        <taxon>Eukaryota</taxon>
        <taxon>Fungi</taxon>
        <taxon>Dikarya</taxon>
        <taxon>Ascomycota</taxon>
        <taxon>Pezizomycotina</taxon>
        <taxon>Sordariomycetes</taxon>
        <taxon>Hypocreomycetidae</taxon>
        <taxon>Glomerellales</taxon>
        <taxon>Glomerellaceae</taxon>
        <taxon>Colletotrichum</taxon>
        <taxon>Colletotrichum graminicola species complex</taxon>
    </lineage>
</organism>
<evidence type="ECO:0000313" key="5">
    <source>
        <dbReference type="Proteomes" id="UP001230504"/>
    </source>
</evidence>
<dbReference type="RefSeq" id="XP_060407901.1">
    <property type="nucleotide sequence ID" value="XM_060559235.1"/>
</dbReference>
<comment type="caution">
    <text evidence="4">The sequence shown here is derived from an EMBL/GenBank/DDBJ whole genome shotgun (WGS) entry which is preliminary data.</text>
</comment>
<name>A0AAD8PM68_9PEZI</name>
<dbReference type="EMBL" id="JAHLJV010000125">
    <property type="protein sequence ID" value="KAK1569693.1"/>
    <property type="molecule type" value="Genomic_DNA"/>
</dbReference>
<reference evidence="4" key="1">
    <citation type="submission" date="2021-06" db="EMBL/GenBank/DDBJ databases">
        <title>Comparative genomics, transcriptomics and evolutionary studies reveal genomic signatures of adaptation to plant cell wall in hemibiotrophic fungi.</title>
        <authorList>
            <consortium name="DOE Joint Genome Institute"/>
            <person name="Baroncelli R."/>
            <person name="Diaz J.F."/>
            <person name="Benocci T."/>
            <person name="Peng M."/>
            <person name="Battaglia E."/>
            <person name="Haridas S."/>
            <person name="Andreopoulos W."/>
            <person name="Labutti K."/>
            <person name="Pangilinan J."/>
            <person name="Floch G.L."/>
            <person name="Makela M.R."/>
            <person name="Henrissat B."/>
            <person name="Grigoriev I.V."/>
            <person name="Crouch J.A."/>
            <person name="De Vries R.P."/>
            <person name="Sukno S.A."/>
            <person name="Thon M.R."/>
        </authorList>
    </citation>
    <scope>NUCLEOTIDE SEQUENCE</scope>
    <source>
        <strain evidence="4">CBS 125086</strain>
    </source>
</reference>
<dbReference type="GeneID" id="85443475"/>
<evidence type="ECO:0000256" key="2">
    <source>
        <dbReference type="PROSITE-ProRule" id="PRU01240"/>
    </source>
</evidence>
<evidence type="ECO:0000256" key="3">
    <source>
        <dbReference type="SAM" id="SignalP"/>
    </source>
</evidence>
<evidence type="ECO:0000313" key="4">
    <source>
        <dbReference type="EMBL" id="KAK1569693.1"/>
    </source>
</evidence>
<comment type="similarity">
    <text evidence="2">Belongs to the peptidase S8 family.</text>
</comment>
<dbReference type="GO" id="GO:0004252">
    <property type="term" value="F:serine-type endopeptidase activity"/>
    <property type="evidence" value="ECO:0007669"/>
    <property type="project" value="InterPro"/>
</dbReference>
<feature type="chain" id="PRO_5042034581" description="Serin endopeptidase" evidence="3">
    <location>
        <begin position="18"/>
        <end position="199"/>
    </location>
</feature>
<evidence type="ECO:0000256" key="1">
    <source>
        <dbReference type="ARBA" id="ARBA00022801"/>
    </source>
</evidence>
<keyword evidence="3" id="KW-0732">Signal</keyword>
<dbReference type="Gene3D" id="3.40.50.200">
    <property type="entry name" value="Peptidase S8/S53 domain"/>
    <property type="match status" value="1"/>
</dbReference>
<sequence>MRLCALLWAITLAVAEAETWSRFGKRYDDTVPETGTFVVEVEPGVALDTLSRKIEATGCKILKSFNSDIFQGFSVKSGHGNIDTLKSVVEVAQAWPAKTYRLAPVIPHASFSDDATAKNWSIHFSTGVDQLHEAGILGKGVKVAVIDSGVDYRHPAFGGGFGPGFKVSGGYDLVGEGSRKPIHISRVKMSMRADVYSRV</sequence>
<gene>
    <name evidence="4" type="ORF">LY79DRAFT_571369</name>
</gene>
<evidence type="ECO:0008006" key="6">
    <source>
        <dbReference type="Google" id="ProtNLM"/>
    </source>
</evidence>
<dbReference type="PROSITE" id="PS51892">
    <property type="entry name" value="SUBTILASE"/>
    <property type="match status" value="1"/>
</dbReference>
<dbReference type="InterPro" id="IPR023827">
    <property type="entry name" value="Peptidase_S8_Asp-AS"/>
</dbReference>
<accession>A0AAD8PM68</accession>
<keyword evidence="1" id="KW-0378">Hydrolase</keyword>
<dbReference type="Proteomes" id="UP001230504">
    <property type="component" value="Unassembled WGS sequence"/>
</dbReference>
<comment type="caution">
    <text evidence="2">Lacks conserved residue(s) required for the propagation of feature annotation.</text>
</comment>
<protein>
    <recommendedName>
        <fullName evidence="6">Serin endopeptidase</fullName>
    </recommendedName>
</protein>
<dbReference type="PROSITE" id="PS00136">
    <property type="entry name" value="SUBTILASE_ASP"/>
    <property type="match status" value="1"/>
</dbReference>
<dbReference type="GO" id="GO:0006508">
    <property type="term" value="P:proteolysis"/>
    <property type="evidence" value="ECO:0007669"/>
    <property type="project" value="InterPro"/>
</dbReference>
<dbReference type="InterPro" id="IPR036852">
    <property type="entry name" value="Peptidase_S8/S53_dom_sf"/>
</dbReference>
<feature type="signal peptide" evidence="3">
    <location>
        <begin position="1"/>
        <end position="17"/>
    </location>
</feature>